<feature type="transmembrane region" description="Helical" evidence="1">
    <location>
        <begin position="38"/>
        <end position="54"/>
    </location>
</feature>
<proteinExistence type="predicted"/>
<organism evidence="2 3">
    <name type="scientific">Actinoplanes sichuanensis</name>
    <dbReference type="NCBI Taxonomy" id="512349"/>
    <lineage>
        <taxon>Bacteria</taxon>
        <taxon>Bacillati</taxon>
        <taxon>Actinomycetota</taxon>
        <taxon>Actinomycetes</taxon>
        <taxon>Micromonosporales</taxon>
        <taxon>Micromonosporaceae</taxon>
        <taxon>Actinoplanes</taxon>
    </lineage>
</organism>
<keyword evidence="1" id="KW-0812">Transmembrane</keyword>
<feature type="transmembrane region" description="Helical" evidence="1">
    <location>
        <begin position="89"/>
        <end position="108"/>
    </location>
</feature>
<dbReference type="RefSeq" id="WP_317793238.1">
    <property type="nucleotide sequence ID" value="NZ_AP028461.1"/>
</dbReference>
<protein>
    <recommendedName>
        <fullName evidence="4">DUF5668 domain-containing protein</fullName>
    </recommendedName>
</protein>
<dbReference type="EMBL" id="JBHTMK010000018">
    <property type="protein sequence ID" value="MFD1366478.1"/>
    <property type="molecule type" value="Genomic_DNA"/>
</dbReference>
<evidence type="ECO:0008006" key="4">
    <source>
        <dbReference type="Google" id="ProtNLM"/>
    </source>
</evidence>
<evidence type="ECO:0000313" key="3">
    <source>
        <dbReference type="Proteomes" id="UP001597183"/>
    </source>
</evidence>
<comment type="caution">
    <text evidence="2">The sequence shown here is derived from an EMBL/GenBank/DDBJ whole genome shotgun (WGS) entry which is preliminary data.</text>
</comment>
<keyword evidence="3" id="KW-1185">Reference proteome</keyword>
<sequence length="224" mass="23475">MKRYGSVWLAMLLLVAGLVWLLNRLAPALDLTGVLRDWWPLAMIAVGLGGAWNLREPLGPAKGPAIFALLGIAILLVIHNPVPEDWRPALPPLGLCALGVAILVGRVMSAVASPPRTLERVLLIGLGRRLEWPVATPSILDVRALAGGSIITIPAGSARAARMEITALLSDVEVVVPAGWAVFVEPDGGARRAPGVPAAADAATADLEIQSQRFLGQVVVRAAT</sequence>
<evidence type="ECO:0000313" key="2">
    <source>
        <dbReference type="EMBL" id="MFD1366478.1"/>
    </source>
</evidence>
<feature type="transmembrane region" description="Helical" evidence="1">
    <location>
        <begin position="66"/>
        <end position="83"/>
    </location>
</feature>
<reference evidence="3" key="1">
    <citation type="journal article" date="2019" name="Int. J. Syst. Evol. Microbiol.">
        <title>The Global Catalogue of Microorganisms (GCM) 10K type strain sequencing project: providing services to taxonomists for standard genome sequencing and annotation.</title>
        <authorList>
            <consortium name="The Broad Institute Genomics Platform"/>
            <consortium name="The Broad Institute Genome Sequencing Center for Infectious Disease"/>
            <person name="Wu L."/>
            <person name="Ma J."/>
        </authorList>
    </citation>
    <scope>NUCLEOTIDE SEQUENCE [LARGE SCALE GENOMIC DNA]</scope>
    <source>
        <strain evidence="3">CCM 7526</strain>
    </source>
</reference>
<dbReference type="Proteomes" id="UP001597183">
    <property type="component" value="Unassembled WGS sequence"/>
</dbReference>
<name>A0ABW4A8I4_9ACTN</name>
<accession>A0ABW4A8I4</accession>
<keyword evidence="1" id="KW-0472">Membrane</keyword>
<keyword evidence="1" id="KW-1133">Transmembrane helix</keyword>
<gene>
    <name evidence="2" type="ORF">ACFQ5G_14080</name>
</gene>
<evidence type="ECO:0000256" key="1">
    <source>
        <dbReference type="SAM" id="Phobius"/>
    </source>
</evidence>